<keyword evidence="2" id="KW-1185">Reference proteome</keyword>
<evidence type="ECO:0000313" key="2">
    <source>
        <dbReference type="Proteomes" id="UP000335636"/>
    </source>
</evidence>
<protein>
    <submittedName>
        <fullName evidence="1">Uncharacterized protein</fullName>
    </submittedName>
</protein>
<proteinExistence type="predicted"/>
<dbReference type="AlphaFoldDB" id="A0A5E4ATB4"/>
<comment type="caution">
    <text evidence="1">The sequence shown here is derived from an EMBL/GenBank/DDBJ whole genome shotgun (WGS) entry which is preliminary data.</text>
</comment>
<name>A0A5E4ATB4_MARMO</name>
<evidence type="ECO:0000313" key="1">
    <source>
        <dbReference type="EMBL" id="VTJ59971.1"/>
    </source>
</evidence>
<accession>A0A5E4ATB4</accession>
<sequence>MLLLPEAAQPKPDSSLTGAVLDFEVSHKASASSRMQPQPRWLRKAVVEPVTTWVLPSHTLQHVPVFVREHNQPGVTCSSEQGLFVWCRHASARPWFGSTLWEGFQ</sequence>
<dbReference type="EMBL" id="CABDUW010000134">
    <property type="protein sequence ID" value="VTJ59971.1"/>
    <property type="molecule type" value="Genomic_DNA"/>
</dbReference>
<gene>
    <name evidence="1" type="ORF">MONAX_5E040214</name>
</gene>
<organism evidence="1 2">
    <name type="scientific">Marmota monax</name>
    <name type="common">Woodchuck</name>
    <dbReference type="NCBI Taxonomy" id="9995"/>
    <lineage>
        <taxon>Eukaryota</taxon>
        <taxon>Metazoa</taxon>
        <taxon>Chordata</taxon>
        <taxon>Craniata</taxon>
        <taxon>Vertebrata</taxon>
        <taxon>Euteleostomi</taxon>
        <taxon>Mammalia</taxon>
        <taxon>Eutheria</taxon>
        <taxon>Euarchontoglires</taxon>
        <taxon>Glires</taxon>
        <taxon>Rodentia</taxon>
        <taxon>Sciuromorpha</taxon>
        <taxon>Sciuridae</taxon>
        <taxon>Xerinae</taxon>
        <taxon>Marmotini</taxon>
        <taxon>Marmota</taxon>
    </lineage>
</organism>
<reference evidence="1" key="1">
    <citation type="submission" date="2019-04" db="EMBL/GenBank/DDBJ databases">
        <authorList>
            <person name="Alioto T."/>
            <person name="Alioto T."/>
        </authorList>
    </citation>
    <scope>NUCLEOTIDE SEQUENCE [LARGE SCALE GENOMIC DNA]</scope>
</reference>
<dbReference type="Proteomes" id="UP000335636">
    <property type="component" value="Unassembled WGS sequence"/>
</dbReference>